<dbReference type="Gene3D" id="3.20.20.150">
    <property type="entry name" value="Divalent-metal-dependent TIM barrel enzymes"/>
    <property type="match status" value="1"/>
</dbReference>
<reference evidence="2" key="1">
    <citation type="submission" date="2020-10" db="EMBL/GenBank/DDBJ databases">
        <authorList>
            <person name="Gilroy R."/>
        </authorList>
    </citation>
    <scope>NUCLEOTIDE SEQUENCE</scope>
    <source>
        <strain evidence="2">ChiSxjej2B14-6234</strain>
    </source>
</reference>
<evidence type="ECO:0000313" key="2">
    <source>
        <dbReference type="EMBL" id="HIQ71237.1"/>
    </source>
</evidence>
<dbReference type="GO" id="GO:0016853">
    <property type="term" value="F:isomerase activity"/>
    <property type="evidence" value="ECO:0007669"/>
    <property type="project" value="UniProtKB-KW"/>
</dbReference>
<dbReference type="Pfam" id="PF01261">
    <property type="entry name" value="AP_endonuc_2"/>
    <property type="match status" value="1"/>
</dbReference>
<dbReference type="EMBL" id="DVFJ01000009">
    <property type="protein sequence ID" value="HIQ71237.1"/>
    <property type="molecule type" value="Genomic_DNA"/>
</dbReference>
<feature type="domain" description="Xylose isomerase-like TIM barrel" evidence="1">
    <location>
        <begin position="29"/>
        <end position="279"/>
    </location>
</feature>
<dbReference type="InterPro" id="IPR036237">
    <property type="entry name" value="Xyl_isomerase-like_sf"/>
</dbReference>
<accession>A0A9D0Z8M3</accession>
<proteinExistence type="predicted"/>
<dbReference type="AlphaFoldDB" id="A0A9D0Z8M3"/>
<sequence>MLPHYDISQIRIGTCLPGQFAEQWGPHMADIGFETLSVNFHMEYYGVNIEEQGPRMKAMAEEKGVEITTLGYYCNAIQYEEHKKALERAIDAAHLYGAKIVSTFAGAYEGKSVDESFQRFGEVFRDLAKRAEDRGVRLAIENCPMGGTWDRATCNIGFNPRAWERMFDEVPSDALGLEWEPAHQMIQLIDPIAQLRKWVKKVYHVHGKDATVDHRAVADYGVLCNTDWYAPERTPGFGDSNWRDIIYILHAGGYTGDICVEGYHDPIYKKDWEMTAQKHALAYLKWCRGGDFTANPWEKK</sequence>
<dbReference type="SUPFAM" id="SSF51658">
    <property type="entry name" value="Xylose isomerase-like"/>
    <property type="match status" value="1"/>
</dbReference>
<reference evidence="2" key="2">
    <citation type="journal article" date="2021" name="PeerJ">
        <title>Extensive microbial diversity within the chicken gut microbiome revealed by metagenomics and culture.</title>
        <authorList>
            <person name="Gilroy R."/>
            <person name="Ravi A."/>
            <person name="Getino M."/>
            <person name="Pursley I."/>
            <person name="Horton D.L."/>
            <person name="Alikhan N.F."/>
            <person name="Baker D."/>
            <person name="Gharbi K."/>
            <person name="Hall N."/>
            <person name="Watson M."/>
            <person name="Adriaenssens E.M."/>
            <person name="Foster-Nyarko E."/>
            <person name="Jarju S."/>
            <person name="Secka A."/>
            <person name="Antonio M."/>
            <person name="Oren A."/>
            <person name="Chaudhuri R.R."/>
            <person name="La Ragione R."/>
            <person name="Hildebrand F."/>
            <person name="Pallen M.J."/>
        </authorList>
    </citation>
    <scope>NUCLEOTIDE SEQUENCE</scope>
    <source>
        <strain evidence="2">ChiSxjej2B14-6234</strain>
    </source>
</reference>
<comment type="caution">
    <text evidence="2">The sequence shown here is derived from an EMBL/GenBank/DDBJ whole genome shotgun (WGS) entry which is preliminary data.</text>
</comment>
<evidence type="ECO:0000259" key="1">
    <source>
        <dbReference type="Pfam" id="PF01261"/>
    </source>
</evidence>
<keyword evidence="2" id="KW-0413">Isomerase</keyword>
<name>A0A9D0Z8M3_9FIRM</name>
<protein>
    <submittedName>
        <fullName evidence="2">Sugar phosphate isomerase/epimerase</fullName>
    </submittedName>
</protein>
<dbReference type="Proteomes" id="UP000886887">
    <property type="component" value="Unassembled WGS sequence"/>
</dbReference>
<dbReference type="InterPro" id="IPR050312">
    <property type="entry name" value="IolE/XylAMocC-like"/>
</dbReference>
<dbReference type="PANTHER" id="PTHR12110">
    <property type="entry name" value="HYDROXYPYRUVATE ISOMERASE"/>
    <property type="match status" value="1"/>
</dbReference>
<dbReference type="PANTHER" id="PTHR12110:SF21">
    <property type="entry name" value="XYLOSE ISOMERASE-LIKE TIM BARREL DOMAIN-CONTAINING PROTEIN"/>
    <property type="match status" value="1"/>
</dbReference>
<gene>
    <name evidence="2" type="ORF">IAB73_03380</name>
</gene>
<dbReference type="InterPro" id="IPR013022">
    <property type="entry name" value="Xyl_isomerase-like_TIM-brl"/>
</dbReference>
<evidence type="ECO:0000313" key="3">
    <source>
        <dbReference type="Proteomes" id="UP000886887"/>
    </source>
</evidence>
<organism evidence="2 3">
    <name type="scientific">Candidatus Onthenecus intestinigallinarum</name>
    <dbReference type="NCBI Taxonomy" id="2840875"/>
    <lineage>
        <taxon>Bacteria</taxon>
        <taxon>Bacillati</taxon>
        <taxon>Bacillota</taxon>
        <taxon>Clostridia</taxon>
        <taxon>Eubacteriales</taxon>
        <taxon>Candidatus Onthenecus</taxon>
    </lineage>
</organism>